<dbReference type="PROSITE" id="PS50850">
    <property type="entry name" value="MFS"/>
    <property type="match status" value="1"/>
</dbReference>
<evidence type="ECO:0000256" key="1">
    <source>
        <dbReference type="ARBA" id="ARBA00004651"/>
    </source>
</evidence>
<dbReference type="InterPro" id="IPR036259">
    <property type="entry name" value="MFS_trans_sf"/>
</dbReference>
<dbReference type="SUPFAM" id="SSF103473">
    <property type="entry name" value="MFS general substrate transporter"/>
    <property type="match status" value="1"/>
</dbReference>
<feature type="transmembrane region" description="Helical" evidence="9">
    <location>
        <begin position="151"/>
        <end position="171"/>
    </location>
</feature>
<keyword evidence="7 9" id="KW-0472">Membrane</keyword>
<keyword evidence="8" id="KW-0046">Antibiotic resistance</keyword>
<evidence type="ECO:0000313" key="11">
    <source>
        <dbReference type="EMBL" id="MFH8588788.1"/>
    </source>
</evidence>
<dbReference type="InterPro" id="IPR011701">
    <property type="entry name" value="MFS"/>
</dbReference>
<evidence type="ECO:0000256" key="7">
    <source>
        <dbReference type="ARBA" id="ARBA00023136"/>
    </source>
</evidence>
<dbReference type="PANTHER" id="PTHR42718">
    <property type="entry name" value="MAJOR FACILITATOR SUPERFAMILY MULTIDRUG TRANSPORTER MFSC"/>
    <property type="match status" value="1"/>
</dbReference>
<feature type="domain" description="Major facilitator superfamily (MFS) profile" evidence="10">
    <location>
        <begin position="1"/>
        <end position="486"/>
    </location>
</feature>
<evidence type="ECO:0000256" key="4">
    <source>
        <dbReference type="ARBA" id="ARBA00022475"/>
    </source>
</evidence>
<protein>
    <submittedName>
        <fullName evidence="11">MFS transporter</fullName>
    </submittedName>
</protein>
<gene>
    <name evidence="11" type="ORF">ACH4GP_31145</name>
</gene>
<feature type="transmembrane region" description="Helical" evidence="9">
    <location>
        <begin position="209"/>
        <end position="230"/>
    </location>
</feature>
<keyword evidence="6 9" id="KW-1133">Transmembrane helix</keyword>
<feature type="transmembrane region" description="Helical" evidence="9">
    <location>
        <begin position="340"/>
        <end position="366"/>
    </location>
</feature>
<comment type="subcellular location">
    <subcellularLocation>
        <location evidence="1">Cell membrane</location>
        <topology evidence="1">Multi-pass membrane protein</topology>
    </subcellularLocation>
</comment>
<keyword evidence="12" id="KW-1185">Reference proteome</keyword>
<comment type="caution">
    <text evidence="11">The sequence shown here is derived from an EMBL/GenBank/DDBJ whole genome shotgun (WGS) entry which is preliminary data.</text>
</comment>
<feature type="transmembrane region" description="Helical" evidence="9">
    <location>
        <begin position="378"/>
        <end position="400"/>
    </location>
</feature>
<organism evidence="11 12">
    <name type="scientific">Streptomyces celluloflavus</name>
    <dbReference type="NCBI Taxonomy" id="58344"/>
    <lineage>
        <taxon>Bacteria</taxon>
        <taxon>Bacillati</taxon>
        <taxon>Actinomycetota</taxon>
        <taxon>Actinomycetes</taxon>
        <taxon>Kitasatosporales</taxon>
        <taxon>Streptomycetaceae</taxon>
        <taxon>Streptomyces</taxon>
    </lineage>
</organism>
<dbReference type="InterPro" id="IPR004638">
    <property type="entry name" value="EmrB-like"/>
</dbReference>
<dbReference type="CDD" id="cd17321">
    <property type="entry name" value="MFS_MMR_MDR_like"/>
    <property type="match status" value="1"/>
</dbReference>
<feature type="transmembrane region" description="Helical" evidence="9">
    <location>
        <begin position="93"/>
        <end position="113"/>
    </location>
</feature>
<dbReference type="Pfam" id="PF07690">
    <property type="entry name" value="MFS_1"/>
    <property type="match status" value="1"/>
</dbReference>
<keyword evidence="3" id="KW-0813">Transport</keyword>
<evidence type="ECO:0000256" key="9">
    <source>
        <dbReference type="SAM" id="Phobius"/>
    </source>
</evidence>
<name>A0ABW7RL26_9ACTN</name>
<feature type="transmembrane region" description="Helical" evidence="9">
    <location>
        <begin position="462"/>
        <end position="480"/>
    </location>
</feature>
<dbReference type="Proteomes" id="UP001610990">
    <property type="component" value="Unassembled WGS sequence"/>
</dbReference>
<evidence type="ECO:0000256" key="5">
    <source>
        <dbReference type="ARBA" id="ARBA00022692"/>
    </source>
</evidence>
<keyword evidence="5 9" id="KW-0812">Transmembrane</keyword>
<dbReference type="PROSITE" id="PS00216">
    <property type="entry name" value="SUGAR_TRANSPORT_1"/>
    <property type="match status" value="1"/>
</dbReference>
<evidence type="ECO:0000256" key="8">
    <source>
        <dbReference type="ARBA" id="ARBA00023251"/>
    </source>
</evidence>
<evidence type="ECO:0000313" key="12">
    <source>
        <dbReference type="Proteomes" id="UP001610990"/>
    </source>
</evidence>
<reference evidence="11 12" key="1">
    <citation type="submission" date="2024-10" db="EMBL/GenBank/DDBJ databases">
        <title>The Natural Products Discovery Center: Release of the First 8490 Sequenced Strains for Exploring Actinobacteria Biosynthetic Diversity.</title>
        <authorList>
            <person name="Kalkreuter E."/>
            <person name="Kautsar S.A."/>
            <person name="Yang D."/>
            <person name="Bader C.D."/>
            <person name="Teijaro C.N."/>
            <person name="Fluegel L."/>
            <person name="Davis C.M."/>
            <person name="Simpson J.R."/>
            <person name="Lauterbach L."/>
            <person name="Steele A.D."/>
            <person name="Gui C."/>
            <person name="Meng S."/>
            <person name="Li G."/>
            <person name="Viehrig K."/>
            <person name="Ye F."/>
            <person name="Su P."/>
            <person name="Kiefer A.F."/>
            <person name="Nichols A."/>
            <person name="Cepeda A.J."/>
            <person name="Yan W."/>
            <person name="Fan B."/>
            <person name="Jiang Y."/>
            <person name="Adhikari A."/>
            <person name="Zheng C.-J."/>
            <person name="Schuster L."/>
            <person name="Cowan T.M."/>
            <person name="Smanski M.J."/>
            <person name="Chevrette M.G."/>
            <person name="De Carvalho L.P.S."/>
            <person name="Shen B."/>
        </authorList>
    </citation>
    <scope>NUCLEOTIDE SEQUENCE [LARGE SCALE GENOMIC DNA]</scope>
    <source>
        <strain evidence="11 12">NPDC018013</strain>
    </source>
</reference>
<dbReference type="EMBL" id="JBIRGH010000026">
    <property type="protein sequence ID" value="MFH8588788.1"/>
    <property type="molecule type" value="Genomic_DNA"/>
</dbReference>
<proteinExistence type="inferred from homology"/>
<dbReference type="InterPro" id="IPR020846">
    <property type="entry name" value="MFS_dom"/>
</dbReference>
<feature type="transmembrane region" description="Helical" evidence="9">
    <location>
        <begin position="63"/>
        <end position="81"/>
    </location>
</feature>
<dbReference type="RefSeq" id="WP_397675737.1">
    <property type="nucleotide sequence ID" value="NZ_JBIRGH010000026.1"/>
</dbReference>
<comment type="similarity">
    <text evidence="2">Belongs to the major facilitator superfamily. EmrB family.</text>
</comment>
<evidence type="ECO:0000256" key="2">
    <source>
        <dbReference type="ARBA" id="ARBA00008537"/>
    </source>
</evidence>
<feature type="transmembrane region" description="Helical" evidence="9">
    <location>
        <begin position="125"/>
        <end position="145"/>
    </location>
</feature>
<sequence length="530" mass="54741">MSVISFLGCIDLTIVNTAAPEIQGDLGATVIELQLIVNIFIAALSMFMVTMGRLADRYGRRRVLYCGTVVFGIASLAAGVATDVRLLIVCRFVQGAACAVLYTATSAIVAHAFPPERRGKAIGALYGVNGVGLAVGPVLGGFIVSGFGWRWVFWLNVPLIVIALAICFPTVRESRGGGNERMDWLGLTLLTAGLPAVILGLTLGDTWGWGSGQIIGLLGGGVLALTAFCVVERKVVSPIVDFQLFVNRTFIGAIVADFSLAFFYCLAFFLMPLFLYSVRHYQGYASGLMLLPCTALVALLSPLVGRLVDRFPPRLLLCVGFAAFALSAVLQARFTRDSGAAGIVVAFLLMGVGWAFVLGPATVAALSSAPDRLAGTAVGASWTFHNLGGAIGLAAGMAVYRWSAADSLADALAARHLPGGAWAEAVVADPSAGAAALRAHTGLGGREADELFGDLFLRGNQAAMWLLAGVAGVAFLVISLGMRGERRGGGACSVGEVGESVGAGGAAGNAQAAEVTEIAGSVRPLKSAEG</sequence>
<evidence type="ECO:0000256" key="6">
    <source>
        <dbReference type="ARBA" id="ARBA00022989"/>
    </source>
</evidence>
<feature type="transmembrane region" description="Helical" evidence="9">
    <location>
        <begin position="33"/>
        <end position="51"/>
    </location>
</feature>
<dbReference type="NCBIfam" id="TIGR00711">
    <property type="entry name" value="efflux_EmrB"/>
    <property type="match status" value="1"/>
</dbReference>
<feature type="transmembrane region" description="Helical" evidence="9">
    <location>
        <begin position="315"/>
        <end position="334"/>
    </location>
</feature>
<dbReference type="Gene3D" id="1.20.1250.20">
    <property type="entry name" value="MFS general substrate transporter like domains"/>
    <property type="match status" value="1"/>
</dbReference>
<feature type="transmembrane region" description="Helical" evidence="9">
    <location>
        <begin position="281"/>
        <end position="303"/>
    </location>
</feature>
<dbReference type="InterPro" id="IPR005829">
    <property type="entry name" value="Sugar_transporter_CS"/>
</dbReference>
<keyword evidence="4" id="KW-1003">Cell membrane</keyword>
<feature type="transmembrane region" description="Helical" evidence="9">
    <location>
        <begin position="250"/>
        <end position="275"/>
    </location>
</feature>
<dbReference type="Gene3D" id="1.20.1720.10">
    <property type="entry name" value="Multidrug resistance protein D"/>
    <property type="match status" value="1"/>
</dbReference>
<evidence type="ECO:0000256" key="3">
    <source>
        <dbReference type="ARBA" id="ARBA00022448"/>
    </source>
</evidence>
<feature type="transmembrane region" description="Helical" evidence="9">
    <location>
        <begin position="183"/>
        <end position="203"/>
    </location>
</feature>
<accession>A0ABW7RL26</accession>
<evidence type="ECO:0000259" key="10">
    <source>
        <dbReference type="PROSITE" id="PS50850"/>
    </source>
</evidence>
<dbReference type="PANTHER" id="PTHR42718:SF9">
    <property type="entry name" value="MAJOR FACILITATOR SUPERFAMILY MULTIDRUG TRANSPORTER MFSC"/>
    <property type="match status" value="1"/>
</dbReference>